<dbReference type="Proteomes" id="UP000317648">
    <property type="component" value="Chromosome"/>
</dbReference>
<gene>
    <name evidence="3" type="ORF">Pla8534_59740</name>
</gene>
<sequence>MNRQSLNEGVFPHTRMLRKERGVTLVELLVVVAIIALLASILTPALHIARERARQAQCLSQLKEIGRSMMVHATNGNGELCSGAFDWQRDGCVTEVGWVADSVNEGVPIGEMLCASNPSQVSDVYFQLLNVASAASTCTDLLGSDVKLAPDGSRIFNACRAILTPDDGMGGFGAPLAVNSEARAQVITERILNRHYNTNYIASWYLVRGGLSLDADGNLRQKNPSCADNTPIGLNSTLGPLRLSHLENAIASRSFIPLLGDAAPMSADRTLTANLGKFTTGEQLAQSFTRGPVLNPSMAYPAAFASGTAKSVWWATWAKGTLQDYRGFAPVHRGSCNVLFADGSVRALVDANDDGLLNNGFTATAANGYTSSELEFVNAELESIYSLADRPAHEMAP</sequence>
<reference evidence="3 4" key="1">
    <citation type="submission" date="2019-02" db="EMBL/GenBank/DDBJ databases">
        <title>Deep-cultivation of Planctomycetes and their phenomic and genomic characterization uncovers novel biology.</title>
        <authorList>
            <person name="Wiegand S."/>
            <person name="Jogler M."/>
            <person name="Boedeker C."/>
            <person name="Pinto D."/>
            <person name="Vollmers J."/>
            <person name="Rivas-Marin E."/>
            <person name="Kohn T."/>
            <person name="Peeters S.H."/>
            <person name="Heuer A."/>
            <person name="Rast P."/>
            <person name="Oberbeckmann S."/>
            <person name="Bunk B."/>
            <person name="Jeske O."/>
            <person name="Meyerdierks A."/>
            <person name="Storesund J.E."/>
            <person name="Kallscheuer N."/>
            <person name="Luecker S."/>
            <person name="Lage O.M."/>
            <person name="Pohl T."/>
            <person name="Merkel B.J."/>
            <person name="Hornburger P."/>
            <person name="Mueller R.-W."/>
            <person name="Bruemmer F."/>
            <person name="Labrenz M."/>
            <person name="Spormann A.M."/>
            <person name="Op den Camp H."/>
            <person name="Overmann J."/>
            <person name="Amann R."/>
            <person name="Jetten M.S.M."/>
            <person name="Mascher T."/>
            <person name="Medema M.H."/>
            <person name="Devos D.P."/>
            <person name="Kaster A.-K."/>
            <person name="Ovreas L."/>
            <person name="Rohde M."/>
            <person name="Galperin M.Y."/>
            <person name="Jogler C."/>
        </authorList>
    </citation>
    <scope>NUCLEOTIDE SEQUENCE [LARGE SCALE GENOMIC DNA]</scope>
    <source>
        <strain evidence="3 4">Pla85_3_4</strain>
    </source>
</reference>
<dbReference type="Pfam" id="PF07963">
    <property type="entry name" value="N_methyl"/>
    <property type="match status" value="1"/>
</dbReference>
<dbReference type="KEGG" id="lcre:Pla8534_59740"/>
<dbReference type="PROSITE" id="PS00409">
    <property type="entry name" value="PROKAR_NTER_METHYL"/>
    <property type="match status" value="1"/>
</dbReference>
<evidence type="ECO:0000313" key="3">
    <source>
        <dbReference type="EMBL" id="QDU98113.1"/>
    </source>
</evidence>
<dbReference type="AlphaFoldDB" id="A0A518E215"/>
<dbReference type="InterPro" id="IPR011453">
    <property type="entry name" value="DUF1559"/>
</dbReference>
<feature type="domain" description="DUF1559" evidence="2">
    <location>
        <begin position="307"/>
        <end position="354"/>
    </location>
</feature>
<evidence type="ECO:0000259" key="2">
    <source>
        <dbReference type="Pfam" id="PF07596"/>
    </source>
</evidence>
<dbReference type="Gene3D" id="3.30.700.10">
    <property type="entry name" value="Glycoprotein, Type 4 Pilin"/>
    <property type="match status" value="1"/>
</dbReference>
<dbReference type="PANTHER" id="PTHR30093:SF2">
    <property type="entry name" value="TYPE II SECRETION SYSTEM PROTEIN H"/>
    <property type="match status" value="1"/>
</dbReference>
<dbReference type="SUPFAM" id="SSF54523">
    <property type="entry name" value="Pili subunits"/>
    <property type="match status" value="1"/>
</dbReference>
<keyword evidence="1" id="KW-0812">Transmembrane</keyword>
<keyword evidence="4" id="KW-1185">Reference proteome</keyword>
<accession>A0A518E215</accession>
<keyword evidence="1" id="KW-1133">Transmembrane helix</keyword>
<dbReference type="PANTHER" id="PTHR30093">
    <property type="entry name" value="GENERAL SECRETION PATHWAY PROTEIN G"/>
    <property type="match status" value="1"/>
</dbReference>
<dbReference type="InterPro" id="IPR027558">
    <property type="entry name" value="Pre_pil_HX9DG_C"/>
</dbReference>
<protein>
    <recommendedName>
        <fullName evidence="2">DUF1559 domain-containing protein</fullName>
    </recommendedName>
</protein>
<dbReference type="NCBIfam" id="TIGR04294">
    <property type="entry name" value="pre_pil_HX9DG"/>
    <property type="match status" value="1"/>
</dbReference>
<dbReference type="InterPro" id="IPR012902">
    <property type="entry name" value="N_methyl_site"/>
</dbReference>
<dbReference type="RefSeq" id="WP_145057093.1">
    <property type="nucleotide sequence ID" value="NZ_CP036433.1"/>
</dbReference>
<organism evidence="3 4">
    <name type="scientific">Lignipirellula cremea</name>
    <dbReference type="NCBI Taxonomy" id="2528010"/>
    <lineage>
        <taxon>Bacteria</taxon>
        <taxon>Pseudomonadati</taxon>
        <taxon>Planctomycetota</taxon>
        <taxon>Planctomycetia</taxon>
        <taxon>Pirellulales</taxon>
        <taxon>Pirellulaceae</taxon>
        <taxon>Lignipirellula</taxon>
    </lineage>
</organism>
<name>A0A518E215_9BACT</name>
<dbReference type="InterPro" id="IPR045584">
    <property type="entry name" value="Pilin-like"/>
</dbReference>
<feature type="transmembrane region" description="Helical" evidence="1">
    <location>
        <begin position="25"/>
        <end position="49"/>
    </location>
</feature>
<proteinExistence type="predicted"/>
<evidence type="ECO:0000256" key="1">
    <source>
        <dbReference type="SAM" id="Phobius"/>
    </source>
</evidence>
<dbReference type="Pfam" id="PF07596">
    <property type="entry name" value="SBP_bac_10"/>
    <property type="match status" value="1"/>
</dbReference>
<evidence type="ECO:0000313" key="4">
    <source>
        <dbReference type="Proteomes" id="UP000317648"/>
    </source>
</evidence>
<dbReference type="OrthoDB" id="254023at2"/>
<dbReference type="EMBL" id="CP036433">
    <property type="protein sequence ID" value="QDU98113.1"/>
    <property type="molecule type" value="Genomic_DNA"/>
</dbReference>
<dbReference type="NCBIfam" id="TIGR02532">
    <property type="entry name" value="IV_pilin_GFxxxE"/>
    <property type="match status" value="1"/>
</dbReference>
<keyword evidence="1" id="KW-0472">Membrane</keyword>